<proteinExistence type="inferred from homology"/>
<dbReference type="GO" id="GO:0005743">
    <property type="term" value="C:mitochondrial inner membrane"/>
    <property type="evidence" value="ECO:0007669"/>
    <property type="project" value="UniProtKB-SubCell"/>
</dbReference>
<evidence type="ECO:0000256" key="7">
    <source>
        <dbReference type="ARBA" id="ARBA00022989"/>
    </source>
</evidence>
<dbReference type="RefSeq" id="YP_001552156.1">
    <property type="nucleotide sequence ID" value="NC_009984.1"/>
</dbReference>
<dbReference type="NCBIfam" id="TIGR01131">
    <property type="entry name" value="ATP_synt_6_or_A"/>
    <property type="match status" value="1"/>
</dbReference>
<dbReference type="GO" id="GO:0046933">
    <property type="term" value="F:proton-transporting ATP synthase activity, rotational mechanism"/>
    <property type="evidence" value="ECO:0007669"/>
    <property type="project" value="TreeGrafter"/>
</dbReference>
<keyword evidence="5 12" id="KW-0812">Transmembrane</keyword>
<keyword evidence="9 12" id="KW-0472">Membrane</keyword>
<dbReference type="PROSITE" id="PS00449">
    <property type="entry name" value="ATPASE_A"/>
    <property type="match status" value="1"/>
</dbReference>
<evidence type="ECO:0000256" key="5">
    <source>
        <dbReference type="ARBA" id="ARBA00022692"/>
    </source>
</evidence>
<comment type="subcellular location">
    <subcellularLocation>
        <location evidence="1">Membrane</location>
        <topology evidence="1">Multi-pass membrane protein</topology>
    </subcellularLocation>
    <subcellularLocation>
        <location evidence="11">Mitochondrion inner membrane</location>
        <topology evidence="11">Multi-pass membrane protein</topology>
    </subcellularLocation>
</comment>
<reference evidence="13" key="1">
    <citation type="journal article" date="2007" name="BMC Genomics">
        <title>The complete mitochondrial genome of Pseudocellus pearsei (Chelicerata: Ricinulei) and a comparison of mitochondrial gene rearrangements in Arachnida.</title>
        <authorList>
            <person name="Fahrein K."/>
            <person name="Talarico G."/>
            <person name="Braband A."/>
            <person name="Podsiadlowski L."/>
        </authorList>
    </citation>
    <scope>NUCLEOTIDE SEQUENCE</scope>
</reference>
<feature type="transmembrane region" description="Helical" evidence="12">
    <location>
        <begin position="197"/>
        <end position="221"/>
    </location>
</feature>
<evidence type="ECO:0000256" key="4">
    <source>
        <dbReference type="ARBA" id="ARBA00022547"/>
    </source>
</evidence>
<dbReference type="EMBL" id="EU024482">
    <property type="protein sequence ID" value="ABS71894.1"/>
    <property type="molecule type" value="Genomic_DNA"/>
</dbReference>
<dbReference type="PANTHER" id="PTHR11410">
    <property type="entry name" value="ATP SYNTHASE SUBUNIT A"/>
    <property type="match status" value="1"/>
</dbReference>
<dbReference type="CTD" id="4508"/>
<keyword evidence="6" id="KW-0375">Hydrogen ion transport</keyword>
<evidence type="ECO:0000256" key="3">
    <source>
        <dbReference type="ARBA" id="ARBA00022448"/>
    </source>
</evidence>
<evidence type="ECO:0000256" key="2">
    <source>
        <dbReference type="ARBA" id="ARBA00006810"/>
    </source>
</evidence>
<dbReference type="InterPro" id="IPR023011">
    <property type="entry name" value="ATP_synth_F0_asu_AS"/>
</dbReference>
<dbReference type="AlphaFoldDB" id="A9LI65"/>
<feature type="transmembrane region" description="Helical" evidence="12">
    <location>
        <begin position="20"/>
        <end position="39"/>
    </location>
</feature>
<dbReference type="Pfam" id="PF00119">
    <property type="entry name" value="ATP-synt_A"/>
    <property type="match status" value="1"/>
</dbReference>
<dbReference type="GeneID" id="5758746"/>
<keyword evidence="3" id="KW-0813">Transport</keyword>
<dbReference type="Gene3D" id="1.20.120.220">
    <property type="entry name" value="ATP synthase, F0 complex, subunit A"/>
    <property type="match status" value="1"/>
</dbReference>
<dbReference type="PANTHER" id="PTHR11410:SF0">
    <property type="entry name" value="ATP SYNTHASE SUBUNIT A"/>
    <property type="match status" value="1"/>
</dbReference>
<keyword evidence="10" id="KW-0066">ATP synthesis</keyword>
<comment type="similarity">
    <text evidence="2">Belongs to the ATPase A chain family.</text>
</comment>
<evidence type="ECO:0000256" key="11">
    <source>
        <dbReference type="RuleBase" id="RU004450"/>
    </source>
</evidence>
<dbReference type="SUPFAM" id="SSF81336">
    <property type="entry name" value="F1F0 ATP synthase subunit A"/>
    <property type="match status" value="1"/>
</dbReference>
<name>A9LI65_9ARAC</name>
<dbReference type="InterPro" id="IPR045083">
    <property type="entry name" value="ATP_synth_F0_asu_bact/mt"/>
</dbReference>
<keyword evidence="13" id="KW-0496">Mitochondrion</keyword>
<feature type="transmembrane region" description="Helical" evidence="12">
    <location>
        <begin position="139"/>
        <end position="156"/>
    </location>
</feature>
<keyword evidence="4" id="KW-0138">CF(0)</keyword>
<evidence type="ECO:0000313" key="13">
    <source>
        <dbReference type="EMBL" id="ABS71894.1"/>
    </source>
</evidence>
<dbReference type="CDD" id="cd00310">
    <property type="entry name" value="ATP-synt_Fo_a_6"/>
    <property type="match status" value="1"/>
</dbReference>
<evidence type="ECO:0000256" key="6">
    <source>
        <dbReference type="ARBA" id="ARBA00022781"/>
    </source>
</evidence>
<evidence type="ECO:0000256" key="8">
    <source>
        <dbReference type="ARBA" id="ARBA00023065"/>
    </source>
</evidence>
<dbReference type="InterPro" id="IPR000568">
    <property type="entry name" value="ATP_synth_F0_asu"/>
</dbReference>
<feature type="transmembrane region" description="Helical" evidence="12">
    <location>
        <begin position="162"/>
        <end position="185"/>
    </location>
</feature>
<evidence type="ECO:0000256" key="10">
    <source>
        <dbReference type="ARBA" id="ARBA00023310"/>
    </source>
</evidence>
<dbReference type="GO" id="GO:0045259">
    <property type="term" value="C:proton-transporting ATP synthase complex"/>
    <property type="evidence" value="ECO:0007669"/>
    <property type="project" value="UniProtKB-KW"/>
</dbReference>
<evidence type="ECO:0000256" key="12">
    <source>
        <dbReference type="SAM" id="Phobius"/>
    </source>
</evidence>
<sequence length="226" mass="25688">MMTTTNMFSIFDPSTSIMSFNWSSLLIPIILFTPTLYLIPSRSQAINFKLIKTIENEFKILLHSETLKPLPFVLIMTMMFIMTNNYMGLLPYIFTATSHIMITLMLAFPFWLAILLYGWINHMTHMFAHMVPQGTPPMLMMFMVLIESISVLIRPITLSVRLAANMIAGHLLISILGNFTVSASTMNMTVLLLVQNLLLILETAVAIIQSYVFVVLLALYMTEVDH</sequence>
<dbReference type="PRINTS" id="PR00123">
    <property type="entry name" value="ATPASEA"/>
</dbReference>
<feature type="transmembrane region" description="Helical" evidence="12">
    <location>
        <begin position="100"/>
        <end position="119"/>
    </location>
</feature>
<gene>
    <name evidence="13" type="primary">atp6</name>
</gene>
<accession>A9LI65</accession>
<keyword evidence="7 12" id="KW-1133">Transmembrane helix</keyword>
<organism evidence="13">
    <name type="scientific">Nothopuga sp. 1 LP-2008</name>
    <dbReference type="NCBI Taxonomy" id="504482"/>
    <lineage>
        <taxon>Eukaryota</taxon>
        <taxon>Metazoa</taxon>
        <taxon>Ecdysozoa</taxon>
        <taxon>Arthropoda</taxon>
        <taxon>Chelicerata</taxon>
        <taxon>Arachnida</taxon>
        <taxon>Solifugae</taxon>
        <taxon>Ammotrechidae</taxon>
        <taxon>Nothopuga</taxon>
    </lineage>
</organism>
<geneLocation type="mitochondrion" evidence="13"/>
<keyword evidence="8" id="KW-0406">Ion transport</keyword>
<feature type="transmembrane region" description="Helical" evidence="12">
    <location>
        <begin position="72"/>
        <end position="94"/>
    </location>
</feature>
<dbReference type="InterPro" id="IPR035908">
    <property type="entry name" value="F0_ATP_A_sf"/>
</dbReference>
<evidence type="ECO:0000256" key="1">
    <source>
        <dbReference type="ARBA" id="ARBA00004141"/>
    </source>
</evidence>
<protein>
    <recommendedName>
        <fullName evidence="11">ATP synthase subunit a</fullName>
    </recommendedName>
</protein>
<evidence type="ECO:0000256" key="9">
    <source>
        <dbReference type="ARBA" id="ARBA00023136"/>
    </source>
</evidence>